<dbReference type="Proteomes" id="UP001333102">
    <property type="component" value="Chromosome"/>
</dbReference>
<evidence type="ECO:0000256" key="1">
    <source>
        <dbReference type="SAM" id="MobiDB-lite"/>
    </source>
</evidence>
<organism evidence="2 3">
    <name type="scientific">Geochorda subterranea</name>
    <dbReference type="NCBI Taxonomy" id="3109564"/>
    <lineage>
        <taxon>Bacteria</taxon>
        <taxon>Bacillati</taxon>
        <taxon>Bacillota</taxon>
        <taxon>Limnochordia</taxon>
        <taxon>Limnochordales</taxon>
        <taxon>Geochordaceae</taxon>
        <taxon>Geochorda</taxon>
    </lineage>
</organism>
<proteinExistence type="predicted"/>
<protein>
    <recommendedName>
        <fullName evidence="4">YlzJ-like protein</fullName>
    </recommendedName>
</protein>
<sequence>MIPWSVLTEPLEGREEEAGGEAPEGVVQVALGSWRGVPVWVECRQGPGGRLVVERLVTTDPELYLWPALGPGAVLPPA</sequence>
<gene>
    <name evidence="2" type="ORF">VLY81_08165</name>
</gene>
<evidence type="ECO:0008006" key="4">
    <source>
        <dbReference type="Google" id="ProtNLM"/>
    </source>
</evidence>
<feature type="region of interest" description="Disordered" evidence="1">
    <location>
        <begin position="1"/>
        <end position="22"/>
    </location>
</feature>
<accession>A0ABZ1BLT6</accession>
<name>A0ABZ1BLT6_9FIRM</name>
<reference evidence="3" key="1">
    <citation type="submission" date="2023-12" db="EMBL/GenBank/DDBJ databases">
        <title>Novel isolates from deep terrestrial aquifers shed light on the physiology and ecology of the class Limnochordia.</title>
        <authorList>
            <person name="Karnachuk O.V."/>
            <person name="Lukina A.P."/>
            <person name="Avakyan M.R."/>
            <person name="Kadnikov V."/>
            <person name="Begmatov S."/>
            <person name="Beletsky A.V."/>
            <person name="Mardanov A.V."/>
            <person name="Ravin N.V."/>
        </authorList>
    </citation>
    <scope>NUCLEOTIDE SEQUENCE [LARGE SCALE GENOMIC DNA]</scope>
    <source>
        <strain evidence="3">LN</strain>
    </source>
</reference>
<evidence type="ECO:0000313" key="3">
    <source>
        <dbReference type="Proteomes" id="UP001333102"/>
    </source>
</evidence>
<dbReference type="RefSeq" id="WP_324667671.1">
    <property type="nucleotide sequence ID" value="NZ_CP141614.1"/>
</dbReference>
<dbReference type="EMBL" id="CP141614">
    <property type="protein sequence ID" value="WRP13426.1"/>
    <property type="molecule type" value="Genomic_DNA"/>
</dbReference>
<evidence type="ECO:0000313" key="2">
    <source>
        <dbReference type="EMBL" id="WRP13426.1"/>
    </source>
</evidence>
<keyword evidence="3" id="KW-1185">Reference proteome</keyword>